<comment type="caution">
    <text evidence="3">The sequence shown here is derived from an EMBL/GenBank/DDBJ whole genome shotgun (WGS) entry which is preliminary data.</text>
</comment>
<keyword evidence="4" id="KW-1185">Reference proteome</keyword>
<evidence type="ECO:0000313" key="3">
    <source>
        <dbReference type="EMBL" id="GAA5095893.1"/>
    </source>
</evidence>
<keyword evidence="1" id="KW-0175">Coiled coil</keyword>
<accession>A0ABP9MIU4</accession>
<feature type="coiled-coil region" evidence="1">
    <location>
        <begin position="706"/>
        <end position="795"/>
    </location>
</feature>
<evidence type="ECO:0000256" key="1">
    <source>
        <dbReference type="SAM" id="Coils"/>
    </source>
</evidence>
<dbReference type="PANTHER" id="PTHR32114:SF2">
    <property type="entry name" value="ABC TRANSPORTER ABCH.3"/>
    <property type="match status" value="1"/>
</dbReference>
<name>A0ABP9MIU4_9GAMM</name>
<organism evidence="3 4">
    <name type="scientific">Wohlfahrtiimonas larvae</name>
    <dbReference type="NCBI Taxonomy" id="1157986"/>
    <lineage>
        <taxon>Bacteria</taxon>
        <taxon>Pseudomonadati</taxon>
        <taxon>Pseudomonadota</taxon>
        <taxon>Gammaproteobacteria</taxon>
        <taxon>Cardiobacteriales</taxon>
        <taxon>Ignatzschineriaceae</taxon>
        <taxon>Wohlfahrtiimonas</taxon>
    </lineage>
</organism>
<proteinExistence type="predicted"/>
<feature type="coiled-coil region" evidence="1">
    <location>
        <begin position="251"/>
        <end position="278"/>
    </location>
</feature>
<gene>
    <name evidence="3" type="ORF">GCM10023338_05710</name>
</gene>
<feature type="coiled-coil region" evidence="1">
    <location>
        <begin position="621"/>
        <end position="681"/>
    </location>
</feature>
<dbReference type="Gene3D" id="3.40.50.300">
    <property type="entry name" value="P-loop containing nucleotide triphosphate hydrolases"/>
    <property type="match status" value="2"/>
</dbReference>
<evidence type="ECO:0000313" key="4">
    <source>
        <dbReference type="Proteomes" id="UP001500631"/>
    </source>
</evidence>
<feature type="coiled-coil region" evidence="1">
    <location>
        <begin position="378"/>
        <end position="412"/>
    </location>
</feature>
<evidence type="ECO:0000259" key="2">
    <source>
        <dbReference type="Pfam" id="PF13476"/>
    </source>
</evidence>
<dbReference type="EMBL" id="BAABKE010000002">
    <property type="protein sequence ID" value="GAA5095893.1"/>
    <property type="molecule type" value="Genomic_DNA"/>
</dbReference>
<reference evidence="4" key="1">
    <citation type="journal article" date="2019" name="Int. J. Syst. Evol. Microbiol.">
        <title>The Global Catalogue of Microorganisms (GCM) 10K type strain sequencing project: providing services to taxonomists for standard genome sequencing and annotation.</title>
        <authorList>
            <consortium name="The Broad Institute Genomics Platform"/>
            <consortium name="The Broad Institute Genome Sequencing Center for Infectious Disease"/>
            <person name="Wu L."/>
            <person name="Ma J."/>
        </authorList>
    </citation>
    <scope>NUCLEOTIDE SEQUENCE [LARGE SCALE GENOMIC DNA]</scope>
    <source>
        <strain evidence="4">JCM 18424</strain>
    </source>
</reference>
<protein>
    <submittedName>
        <fullName evidence="3">AAA family ATPase</fullName>
    </submittedName>
</protein>
<feature type="domain" description="Rad50/SbcC-type AAA" evidence="2">
    <location>
        <begin position="6"/>
        <end position="214"/>
    </location>
</feature>
<dbReference type="SUPFAM" id="SSF52540">
    <property type="entry name" value="P-loop containing nucleoside triphosphate hydrolases"/>
    <property type="match status" value="1"/>
</dbReference>
<dbReference type="PANTHER" id="PTHR32114">
    <property type="entry name" value="ABC TRANSPORTER ABCH.3"/>
    <property type="match status" value="1"/>
</dbReference>
<dbReference type="InterPro" id="IPR038729">
    <property type="entry name" value="Rad50/SbcC_AAA"/>
</dbReference>
<dbReference type="Pfam" id="PF13476">
    <property type="entry name" value="AAA_23"/>
    <property type="match status" value="1"/>
</dbReference>
<dbReference type="Proteomes" id="UP001500631">
    <property type="component" value="Unassembled WGS sequence"/>
</dbReference>
<dbReference type="InterPro" id="IPR027417">
    <property type="entry name" value="P-loop_NTPase"/>
</dbReference>
<dbReference type="Pfam" id="PF13558">
    <property type="entry name" value="SbcC_Walker_B"/>
    <property type="match status" value="1"/>
</dbReference>
<dbReference type="RefSeq" id="WP_077924683.1">
    <property type="nucleotide sequence ID" value="NZ_BAABKE010000002.1"/>
</dbReference>
<sequence length="1086" mass="123227">MRILELRFKNLNSLQGEWKINFSDPEYVNNGIFALTGPTGAGKSTILDAICLALYGETPRLGKITKGENEIMSRHTGECYAEVVFQSQAGIYRCHWEQRKARKSPDGALQDQIHEIAEITDLSNFESSKLIESKKSRVVAVIEEKTGMDFKRFNRSMLLAQGSFDSFLKADVGHKSEILEQITGTEIYSEISTQVHKRKSDEQKQLEILQAEVRGIQLLTDDEIAEITENISTQKVTNQALKAALDQTRIAVDWLNNIEKLTTDLTNIQAEKVELTELTIEFQPKKQQLLMANRAMQLDGEYAKLTAVRDGLSQSQKDLVKHNEQLPLAKNTLADAQKTLDDTIAQHQAQKEHHKAQSAIWQQVRTLDYAISEKNKVAEALVSQCTAIESVMQEAQQKLTIQQGEYQQNEIKLAKAQQYLTEHKADEWLVNHFFAVKNQLAQLQSQALAIENQKKSNDSDHGKLKAIDIQIEDKTAELTKIEQDKAKINAELTLAQKTQQDLLAGKSLPEYRREKESLLREQALLNRIVSLEEERKRLKDDEACPLCGALDHPYAKGQMPEQDIVEKKLEILIQRIDQLEIHEALCNQIDKKITAIDLQITLKSSELMQLQEKSTELVENQQKNSELLMALEKQYDDLNREIYASLQPLNIMKSMNHDELLDHLNERLNQWQTEQKNAESVQTSLVVINNEIQQLSNHLQYKKDDLAAKQAELTKIQKELDGKKSERLELFGEHDVETVEAQLMAQLQSLETQENKAKKVQQQAQQALVLTEQSILQLTQLITKMQAKLQALDAAFVVSLNQYDFMNEAAFLSARLPNGIREQLSNEAKQLEQKEMDLVAREKDRTAQLAIERAKNITTEPLEILSAQLIEQENHWIEKQEQLAQLEFKLSENSKALSRIAEKKDAIDAQRAECQRWDKLHGLIGSADGKKYRNFAQGLTFELMVNNANRQLEKMTDRYLLMRDKNEPLKLNVIDHYQAGEERSTKNLSGGESFIISLALALGLSKMASQKVRVDSLFLDEGFGTLDEEALDTALAVLSNLHGEGKLIGIISHVSALKERIQTQIRIKPMSGGRSEIIGAGCERIA</sequence>
<feature type="coiled-coil region" evidence="1">
    <location>
        <begin position="464"/>
        <end position="541"/>
    </location>
</feature>